<keyword evidence="3" id="KW-1185">Reference proteome</keyword>
<evidence type="ECO:0000256" key="1">
    <source>
        <dbReference type="SAM" id="MobiDB-lite"/>
    </source>
</evidence>
<comment type="caution">
    <text evidence="2">The sequence shown here is derived from an EMBL/GenBank/DDBJ whole genome shotgun (WGS) entry which is preliminary data.</text>
</comment>
<name>A0AA40K1R3_9PEZI</name>
<dbReference type="EMBL" id="JAUKUD010000005">
    <property type="protein sequence ID" value="KAK0742635.1"/>
    <property type="molecule type" value="Genomic_DNA"/>
</dbReference>
<feature type="compositionally biased region" description="Polar residues" evidence="1">
    <location>
        <begin position="305"/>
        <end position="325"/>
    </location>
</feature>
<dbReference type="PANTHER" id="PTHR38166:SF1">
    <property type="entry name" value="C2H2-TYPE DOMAIN-CONTAINING PROTEIN"/>
    <property type="match status" value="1"/>
</dbReference>
<protein>
    <recommendedName>
        <fullName evidence="4">C2H2-type domain-containing protein</fullName>
    </recommendedName>
</protein>
<organism evidence="2 3">
    <name type="scientific">Schizothecium vesticola</name>
    <dbReference type="NCBI Taxonomy" id="314040"/>
    <lineage>
        <taxon>Eukaryota</taxon>
        <taxon>Fungi</taxon>
        <taxon>Dikarya</taxon>
        <taxon>Ascomycota</taxon>
        <taxon>Pezizomycotina</taxon>
        <taxon>Sordariomycetes</taxon>
        <taxon>Sordariomycetidae</taxon>
        <taxon>Sordariales</taxon>
        <taxon>Schizotheciaceae</taxon>
        <taxon>Schizothecium</taxon>
    </lineage>
</organism>
<accession>A0AA40K1R3</accession>
<dbReference type="AlphaFoldDB" id="A0AA40K1R3"/>
<reference evidence="2" key="1">
    <citation type="submission" date="2023-06" db="EMBL/GenBank/DDBJ databases">
        <title>Genome-scale phylogeny and comparative genomics of the fungal order Sordariales.</title>
        <authorList>
            <consortium name="Lawrence Berkeley National Laboratory"/>
            <person name="Hensen N."/>
            <person name="Bonometti L."/>
            <person name="Westerberg I."/>
            <person name="Brannstrom I.O."/>
            <person name="Guillou S."/>
            <person name="Cros-Aarteil S."/>
            <person name="Calhoun S."/>
            <person name="Haridas S."/>
            <person name="Kuo A."/>
            <person name="Mondo S."/>
            <person name="Pangilinan J."/>
            <person name="Riley R."/>
            <person name="LaButti K."/>
            <person name="Andreopoulos B."/>
            <person name="Lipzen A."/>
            <person name="Chen C."/>
            <person name="Yanf M."/>
            <person name="Daum C."/>
            <person name="Ng V."/>
            <person name="Clum A."/>
            <person name="Steindorff A."/>
            <person name="Ohm R."/>
            <person name="Martin F."/>
            <person name="Silar P."/>
            <person name="Natvig D."/>
            <person name="Lalanne C."/>
            <person name="Gautier V."/>
            <person name="Ament-velasquez S.L."/>
            <person name="Kruys A."/>
            <person name="Hutchinson M.I."/>
            <person name="Powell A.J."/>
            <person name="Barry K."/>
            <person name="Miller A.N."/>
            <person name="Grigoriev I.V."/>
            <person name="Debuchy R."/>
            <person name="Gladieux P."/>
            <person name="Thoren M.H."/>
            <person name="Johannesson H."/>
        </authorList>
    </citation>
    <scope>NUCLEOTIDE SEQUENCE</scope>
    <source>
        <strain evidence="2">SMH3187-1</strain>
    </source>
</reference>
<dbReference type="Proteomes" id="UP001172155">
    <property type="component" value="Unassembled WGS sequence"/>
</dbReference>
<feature type="region of interest" description="Disordered" evidence="1">
    <location>
        <begin position="304"/>
        <end position="331"/>
    </location>
</feature>
<evidence type="ECO:0008006" key="4">
    <source>
        <dbReference type="Google" id="ProtNLM"/>
    </source>
</evidence>
<gene>
    <name evidence="2" type="ORF">B0T18DRAFT_167821</name>
</gene>
<evidence type="ECO:0000313" key="3">
    <source>
        <dbReference type="Proteomes" id="UP001172155"/>
    </source>
</evidence>
<sequence>MDSGFDWLPGEDHFVRRLHDQHPLLALSDMALKTIFREFRIYMAADRAGGSAMPIRQAASAIGSHAGSTAGGRKRPRHGYGGTRPHRGPNDGDDDEEYQQNPPAARPDPSAEEHGPAFACPYFKKDSMVHQSCYRFRLTRIRDVKQHVGRKHSMPIYCPICFDIFPNEQERDDHVREKRCPQKPFAKPEGTTEDQKKKLGKRAPANQSREEQWYGIFYTLFDGSVARPTSPYLEIDGVLFHGALNLQQYIVGDGVQVLDTFLSESNAVSWNIPYEEEDAAAFRRHILERAVRLMFQSWEARTAPAPTTSIAESRPATSEPTQGSSDIYPVTPLSTASQAGTSYATTPQNMSQMPLRPIGGSSMPTSFGVPQHPSSNPDFTSTGQDYGNVIFAEELQDILGMTALNLESGLMSDLNFDTASFYTSTSNSEAGQNLNYFNNFQ</sequence>
<proteinExistence type="predicted"/>
<dbReference type="PANTHER" id="PTHR38166">
    <property type="entry name" value="C2H2-TYPE DOMAIN-CONTAINING PROTEIN-RELATED"/>
    <property type="match status" value="1"/>
</dbReference>
<evidence type="ECO:0000313" key="2">
    <source>
        <dbReference type="EMBL" id="KAK0742635.1"/>
    </source>
</evidence>
<feature type="region of interest" description="Disordered" evidence="1">
    <location>
        <begin position="61"/>
        <end position="117"/>
    </location>
</feature>
<feature type="region of interest" description="Disordered" evidence="1">
    <location>
        <begin position="173"/>
        <end position="206"/>
    </location>
</feature>